<keyword evidence="4" id="KW-1133">Transmembrane helix</keyword>
<comment type="caution">
    <text evidence="5">The sequence shown here is derived from an EMBL/GenBank/DDBJ whole genome shotgun (WGS) entry which is preliminary data.</text>
</comment>
<keyword evidence="6" id="KW-1185">Reference proteome</keyword>
<sequence length="1447" mass="162415">MQRYRVNYRLLTSLFVGSLVVVVALFFLQRWQVNRNASWYREDARAAMDEGETEEAFNKLLNYVRLRPDEEEPLIELANIGLTIIEEQEASSETISGAFATLNETVARTGDPDLRLKLTKLIIGHRPQDALNHLNELLQLPEKSGDSELESMYAQALYKVKGSKPALDYCLRLVGYDKASDSFDSAKATAKERPEVYSLLAALIIDRDQDKEFAQRVMDQMIAENPESADAFLKQSIFLRSLGEVDESLVALEKAYELEPDSVAVARQKGAVAFEDKEYETAEKIFAAALEKHPDDLILYDLLSRTLVQENKLDEAMAILNQGAAKLGEKQALGFSQLKLNILFQQSDYEGIDKEILELERARNPKLTPFIDFTKARVDWQKQKWTSAAKKLKNVWPRLIDFPQEQAMAGALLASSYERQNKLDLALQVYTEVADKFPQYEAAQKGKVSVQNRIKPQSTSETMDFDRAVNEMAAKPAELQDWSQIDAMLEKLGEEHNLTEAGINLLQSQVLMKRGNYDEAKELIRQAALLAPDDVRVRYAAISLLLEDPDSGPSKAMSLLDKLEEKFGDSPQVRSTRASILRALNEPNVDEQLDELAIGADQWSIAEHAQIEASIALQFEALKKFDKAIEHWNRAIEITPDSLPMRLHMFELAFQQRDIPGMLAAEDLILDLVNDKNDGNYVLTQVRRQLVEYALGEATREDLVASRKRMEQALTRRAEWHELHILYAQLLLTLQEDLDLALQHLNDALKYGPPNMSAVSLQAKLLRQRGNFAEARKKMELINPESRMQLLGRVEAEILLQTGESEAAFEAAQKLAEAEPNNASTQVWFANIAQQSANALEDAALESNRNEVAQKVKSRLDDAARALTKATELTPSDADVWMQLISIYAQQKNNNKIEEKLREAQLAIDVDLLPLLIAKKLELMGDWAAAEKIYLANFSSRMDELPILQRLAEFYFLWSKQGKVPAQRGFPFVNQILRLANEGKVEPDNTYVVWARDRAARILAGSGEYQKSLLARKLLNPTGDLDELSPSDKVLFAEILTTRAEPEAQLKAMELLSDMDRQGTISKQGVVALARLLGKAGDWERGRQLMLNTLKKYGDDEQVSATFVDLLIDNDEFAMASNRLDKLKDINSKNSSIMPLSIKLAAKSGDETKLQRLLQNMLPKSLSGALSSEELNNIVTVARMAAENDQIELAAKLYPVYVQRVGTAQAALEYASFLTKHGDPGQAMEIIKQIFPKQMDAAAQIAVSMLRQRRSEVGDQFDAEIDDMLAAALRDDPDSASRLLLKAEALEVQGKQDESIAFYEKILKRDDLPSLLRAAAKNNLGFLLASTDQRLDEAQEMINQAMEVYGPSEDILDTRAVVRIAGKNYDGAVEDMELATSLSRDPLKFYHSALANLLAGNDQVALKSWDRAKKLGITKDKLPLSEQPDFERIKGQIEGLRTQNAKL</sequence>
<dbReference type="InterPro" id="IPR011990">
    <property type="entry name" value="TPR-like_helical_dom_sf"/>
</dbReference>
<dbReference type="InterPro" id="IPR050498">
    <property type="entry name" value="Ycf3"/>
</dbReference>
<dbReference type="OrthoDB" id="222939at2"/>
<dbReference type="SUPFAM" id="SSF48452">
    <property type="entry name" value="TPR-like"/>
    <property type="match status" value="3"/>
</dbReference>
<dbReference type="PANTHER" id="PTHR44858:SF1">
    <property type="entry name" value="UDP-N-ACETYLGLUCOSAMINE--PEPTIDE N-ACETYLGLUCOSAMINYLTRANSFERASE SPINDLY-RELATED"/>
    <property type="match status" value="1"/>
</dbReference>
<feature type="transmembrane region" description="Helical" evidence="4">
    <location>
        <begin position="7"/>
        <end position="28"/>
    </location>
</feature>
<dbReference type="Proteomes" id="UP000318437">
    <property type="component" value="Unassembled WGS sequence"/>
</dbReference>
<accession>A0A5C6CZB8</accession>
<evidence type="ECO:0000313" key="6">
    <source>
        <dbReference type="Proteomes" id="UP000318437"/>
    </source>
</evidence>
<dbReference type="Pfam" id="PF13174">
    <property type="entry name" value="TPR_6"/>
    <property type="match status" value="1"/>
</dbReference>
<evidence type="ECO:0000313" key="5">
    <source>
        <dbReference type="EMBL" id="TWU30233.1"/>
    </source>
</evidence>
<protein>
    <submittedName>
        <fullName evidence="5">Tetratricopeptide repeat protein</fullName>
    </submittedName>
</protein>
<dbReference type="SUPFAM" id="SSF81901">
    <property type="entry name" value="HCP-like"/>
    <property type="match status" value="1"/>
</dbReference>
<keyword evidence="2 3" id="KW-0802">TPR repeat</keyword>
<dbReference type="PROSITE" id="PS50005">
    <property type="entry name" value="TPR"/>
    <property type="match status" value="3"/>
</dbReference>
<dbReference type="PANTHER" id="PTHR44858">
    <property type="entry name" value="TETRATRICOPEPTIDE REPEAT PROTEIN 6"/>
    <property type="match status" value="1"/>
</dbReference>
<evidence type="ECO:0000256" key="4">
    <source>
        <dbReference type="SAM" id="Phobius"/>
    </source>
</evidence>
<reference evidence="5 6" key="1">
    <citation type="submission" date="2019-02" db="EMBL/GenBank/DDBJ databases">
        <title>Deep-cultivation of Planctomycetes and their phenomic and genomic characterization uncovers novel biology.</title>
        <authorList>
            <person name="Wiegand S."/>
            <person name="Jogler M."/>
            <person name="Boedeker C."/>
            <person name="Pinto D."/>
            <person name="Vollmers J."/>
            <person name="Rivas-Marin E."/>
            <person name="Kohn T."/>
            <person name="Peeters S.H."/>
            <person name="Heuer A."/>
            <person name="Rast P."/>
            <person name="Oberbeckmann S."/>
            <person name="Bunk B."/>
            <person name="Jeske O."/>
            <person name="Meyerdierks A."/>
            <person name="Storesund J.E."/>
            <person name="Kallscheuer N."/>
            <person name="Luecker S."/>
            <person name="Lage O.M."/>
            <person name="Pohl T."/>
            <person name="Merkel B.J."/>
            <person name="Hornburger P."/>
            <person name="Mueller R.-W."/>
            <person name="Bruemmer F."/>
            <person name="Labrenz M."/>
            <person name="Spormann A.M."/>
            <person name="Op Den Camp H."/>
            <person name="Overmann J."/>
            <person name="Amann R."/>
            <person name="Jetten M.S.M."/>
            <person name="Mascher T."/>
            <person name="Medema M.H."/>
            <person name="Devos D.P."/>
            <person name="Kaster A.-K."/>
            <person name="Ovreas L."/>
            <person name="Rohde M."/>
            <person name="Galperin M.Y."/>
            <person name="Jogler C."/>
        </authorList>
    </citation>
    <scope>NUCLEOTIDE SEQUENCE [LARGE SCALE GENOMIC DNA]</scope>
    <source>
        <strain evidence="5 6">Pla144</strain>
    </source>
</reference>
<keyword evidence="1" id="KW-0677">Repeat</keyword>
<gene>
    <name evidence="5" type="ORF">Pla144_10190</name>
</gene>
<dbReference type="SMART" id="SM00028">
    <property type="entry name" value="TPR"/>
    <property type="match status" value="6"/>
</dbReference>
<name>A0A5C6CZB8_9BACT</name>
<feature type="repeat" description="TPR" evidence="3">
    <location>
        <begin position="229"/>
        <end position="262"/>
    </location>
</feature>
<dbReference type="Gene3D" id="1.25.40.10">
    <property type="entry name" value="Tetratricopeptide repeat domain"/>
    <property type="match status" value="4"/>
</dbReference>
<evidence type="ECO:0000256" key="1">
    <source>
        <dbReference type="ARBA" id="ARBA00022737"/>
    </source>
</evidence>
<dbReference type="Pfam" id="PF13432">
    <property type="entry name" value="TPR_16"/>
    <property type="match status" value="3"/>
</dbReference>
<feature type="repeat" description="TPR" evidence="3">
    <location>
        <begin position="609"/>
        <end position="642"/>
    </location>
</feature>
<evidence type="ECO:0000256" key="2">
    <source>
        <dbReference type="ARBA" id="ARBA00022803"/>
    </source>
</evidence>
<evidence type="ECO:0000256" key="3">
    <source>
        <dbReference type="PROSITE-ProRule" id="PRU00339"/>
    </source>
</evidence>
<feature type="repeat" description="TPR" evidence="3">
    <location>
        <begin position="263"/>
        <end position="296"/>
    </location>
</feature>
<dbReference type="EMBL" id="SJPS01000001">
    <property type="protein sequence ID" value="TWU30233.1"/>
    <property type="molecule type" value="Genomic_DNA"/>
</dbReference>
<keyword evidence="4" id="KW-0472">Membrane</keyword>
<dbReference type="InterPro" id="IPR019734">
    <property type="entry name" value="TPR_rpt"/>
</dbReference>
<organism evidence="5 6">
    <name type="scientific">Bythopirellula polymerisocia</name>
    <dbReference type="NCBI Taxonomy" id="2528003"/>
    <lineage>
        <taxon>Bacteria</taxon>
        <taxon>Pseudomonadati</taxon>
        <taxon>Planctomycetota</taxon>
        <taxon>Planctomycetia</taxon>
        <taxon>Pirellulales</taxon>
        <taxon>Lacipirellulaceae</taxon>
        <taxon>Bythopirellula</taxon>
    </lineage>
</organism>
<dbReference type="Pfam" id="PF14559">
    <property type="entry name" value="TPR_19"/>
    <property type="match status" value="1"/>
</dbReference>
<keyword evidence="4" id="KW-0812">Transmembrane</keyword>
<proteinExistence type="predicted"/>